<accession>A0A1F5VAV7</accession>
<protein>
    <submittedName>
        <fullName evidence="1">Uncharacterized protein</fullName>
    </submittedName>
</protein>
<dbReference type="Proteomes" id="UP000178943">
    <property type="component" value="Unassembled WGS sequence"/>
</dbReference>
<reference evidence="1 2" key="1">
    <citation type="journal article" date="2016" name="Nat. Commun.">
        <title>Thousands of microbial genomes shed light on interconnected biogeochemical processes in an aquifer system.</title>
        <authorList>
            <person name="Anantharaman K."/>
            <person name="Brown C.T."/>
            <person name="Hug L.A."/>
            <person name="Sharon I."/>
            <person name="Castelle C.J."/>
            <person name="Probst A.J."/>
            <person name="Thomas B.C."/>
            <person name="Singh A."/>
            <person name="Wilkins M.J."/>
            <person name="Karaoz U."/>
            <person name="Brodie E.L."/>
            <person name="Williams K.H."/>
            <person name="Hubbard S.S."/>
            <person name="Banfield J.F."/>
        </authorList>
    </citation>
    <scope>NUCLEOTIDE SEQUENCE [LARGE SCALE GENOMIC DNA]</scope>
</reference>
<dbReference type="SUPFAM" id="SSF52467">
    <property type="entry name" value="DHS-like NAD/FAD-binding domain"/>
    <property type="match status" value="1"/>
</dbReference>
<name>A0A1F5VAV7_9BACT</name>
<gene>
    <name evidence="1" type="ORF">A2Y62_00375</name>
</gene>
<dbReference type="AlphaFoldDB" id="A0A1F5VAV7"/>
<dbReference type="STRING" id="1817863.A2Y62_00375"/>
<comment type="caution">
    <text evidence="1">The sequence shown here is derived from an EMBL/GenBank/DDBJ whole genome shotgun (WGS) entry which is preliminary data.</text>
</comment>
<dbReference type="EMBL" id="MFGW01000201">
    <property type="protein sequence ID" value="OGF60061.1"/>
    <property type="molecule type" value="Genomic_DNA"/>
</dbReference>
<dbReference type="Pfam" id="PF13289">
    <property type="entry name" value="SIR2_2"/>
    <property type="match status" value="1"/>
</dbReference>
<proteinExistence type="predicted"/>
<evidence type="ECO:0000313" key="1">
    <source>
        <dbReference type="EMBL" id="OGF60061.1"/>
    </source>
</evidence>
<evidence type="ECO:0000313" key="2">
    <source>
        <dbReference type="Proteomes" id="UP000178943"/>
    </source>
</evidence>
<organism evidence="1 2">
    <name type="scientific">Candidatus Fischerbacteria bacterium RBG_13_37_8</name>
    <dbReference type="NCBI Taxonomy" id="1817863"/>
    <lineage>
        <taxon>Bacteria</taxon>
        <taxon>Candidatus Fischeribacteriota</taxon>
    </lineage>
</organism>
<sequence length="245" mass="28385">MKLPEVFLRMIRDEKGNCDHSKCVLIVGAGLSATNVRKDGKGLPDWHNLMREMIDDLKDSARCLDSQLVTLEKWLKKGEYLKIAGNFKKLTRQDQFNEFMKEKLDPPDIIKNSKIHKTLLKIKFKGIITTNFDTVFEHQKSGLKALIYPQCLKDLGAFKKAKYFVKIHGCISAPQDLILTKEDYESARKNKQYKDLLKSIFLQHTILTVGFSLKDPDFLYLIKDIRKIYKDAMSHNIFINEGSRE</sequence>
<dbReference type="InterPro" id="IPR029035">
    <property type="entry name" value="DHS-like_NAD/FAD-binding_dom"/>
</dbReference>